<dbReference type="RefSeq" id="XP_018703720.1">
    <property type="nucleotide sequence ID" value="XM_018849149.1"/>
</dbReference>
<feature type="transmembrane region" description="Helical" evidence="2">
    <location>
        <begin position="21"/>
        <end position="41"/>
    </location>
</feature>
<feature type="region of interest" description="Disordered" evidence="1">
    <location>
        <begin position="297"/>
        <end position="430"/>
    </location>
</feature>
<feature type="compositionally biased region" description="Pro residues" evidence="1">
    <location>
        <begin position="343"/>
        <end position="352"/>
    </location>
</feature>
<feature type="region of interest" description="Disordered" evidence="1">
    <location>
        <begin position="116"/>
        <end position="175"/>
    </location>
</feature>
<feature type="compositionally biased region" description="Basic and acidic residues" evidence="1">
    <location>
        <begin position="416"/>
        <end position="430"/>
    </location>
</feature>
<feature type="compositionally biased region" description="Basic residues" evidence="1">
    <location>
        <begin position="298"/>
        <end position="313"/>
    </location>
</feature>
<feature type="compositionally biased region" description="Basic residues" evidence="1">
    <location>
        <begin position="404"/>
        <end position="414"/>
    </location>
</feature>
<dbReference type="GeneID" id="30021836"/>
<feature type="compositionally biased region" description="Basic and acidic residues" evidence="1">
    <location>
        <begin position="315"/>
        <end position="326"/>
    </location>
</feature>
<dbReference type="AlphaFoldDB" id="A0A167UD37"/>
<accession>A0A167UD37</accession>
<keyword evidence="2" id="KW-0472">Membrane</keyword>
<feature type="compositionally biased region" description="Acidic residues" evidence="1">
    <location>
        <begin position="387"/>
        <end position="397"/>
    </location>
</feature>
<proteinExistence type="predicted"/>
<evidence type="ECO:0000313" key="3">
    <source>
        <dbReference type="EMBL" id="OAA61465.1"/>
    </source>
</evidence>
<dbReference type="Proteomes" id="UP000076744">
    <property type="component" value="Unassembled WGS sequence"/>
</dbReference>
<dbReference type="EMBL" id="AZHB01000013">
    <property type="protein sequence ID" value="OAA61465.1"/>
    <property type="molecule type" value="Genomic_DNA"/>
</dbReference>
<dbReference type="OrthoDB" id="5423884at2759"/>
<gene>
    <name evidence="3" type="ORF">ISF_05544</name>
</gene>
<protein>
    <submittedName>
        <fullName evidence="3">Uncharacterized protein</fullName>
    </submittedName>
</protein>
<keyword evidence="2" id="KW-0812">Transmembrane</keyword>
<name>A0A167UD37_CORFA</name>
<evidence type="ECO:0000256" key="2">
    <source>
        <dbReference type="SAM" id="Phobius"/>
    </source>
</evidence>
<feature type="region of interest" description="Disordered" evidence="1">
    <location>
        <begin position="196"/>
        <end position="216"/>
    </location>
</feature>
<keyword evidence="4" id="KW-1185">Reference proteome</keyword>
<comment type="caution">
    <text evidence="3">The sequence shown here is derived from an EMBL/GenBank/DDBJ whole genome shotgun (WGS) entry which is preliminary data.</text>
</comment>
<sequence length="430" mass="47366">MAEGHMHASVVSLLQPAASGLTRLFSFLFFFSSFSLLWFSLLPPSTCPVFACHSDPPSTHGTSSRLDNDLDLTALFAPGSPGLSSPVDSCVAEDAAIYWFIVHFLRAHSNPHELIPAPITSSTKSIRARRASEQDETNKGASLTSTKRTDRRILRPYHENRFTHSRSHACPPFSTRAVATPRDASISIANLTPAAGAAGAPPAPPLPTISSPIPDTTTTTKIIVRAPQSTPGFQAIPSTYQGQDSSLPPATVAGIVLGSVGGFLLLLALLYSCTGWTPVFIPWSPWRKRTVVVEEHRHKDHHRRRRRRRRSSRGTRTETEMFEVRRTTSGSGRPPHVRGVPVAPQPPPPPHVMMPGVRVSQSTTRHGPPSRGRAGRFDDATTATETDMTEEEDEVVVIEEHSPPRHKSSRRSSRPRSYDSRRDSRRYDRR</sequence>
<keyword evidence="2" id="KW-1133">Transmembrane helix</keyword>
<evidence type="ECO:0000256" key="1">
    <source>
        <dbReference type="SAM" id="MobiDB-lite"/>
    </source>
</evidence>
<organism evidence="3 4">
    <name type="scientific">Cordyceps fumosorosea (strain ARSEF 2679)</name>
    <name type="common">Isaria fumosorosea</name>
    <dbReference type="NCBI Taxonomy" id="1081104"/>
    <lineage>
        <taxon>Eukaryota</taxon>
        <taxon>Fungi</taxon>
        <taxon>Dikarya</taxon>
        <taxon>Ascomycota</taxon>
        <taxon>Pezizomycotina</taxon>
        <taxon>Sordariomycetes</taxon>
        <taxon>Hypocreomycetidae</taxon>
        <taxon>Hypocreales</taxon>
        <taxon>Cordycipitaceae</taxon>
        <taxon>Cordyceps</taxon>
    </lineage>
</organism>
<feature type="transmembrane region" description="Helical" evidence="2">
    <location>
        <begin position="255"/>
        <end position="281"/>
    </location>
</feature>
<feature type="compositionally biased region" description="Basic and acidic residues" evidence="1">
    <location>
        <begin position="147"/>
        <end position="162"/>
    </location>
</feature>
<evidence type="ECO:0000313" key="4">
    <source>
        <dbReference type="Proteomes" id="UP000076744"/>
    </source>
</evidence>
<reference evidence="3 4" key="1">
    <citation type="journal article" date="2016" name="Genome Biol. Evol.">
        <title>Divergent and convergent evolution of fungal pathogenicity.</title>
        <authorList>
            <person name="Shang Y."/>
            <person name="Xiao G."/>
            <person name="Zheng P."/>
            <person name="Cen K."/>
            <person name="Zhan S."/>
            <person name="Wang C."/>
        </authorList>
    </citation>
    <scope>NUCLEOTIDE SEQUENCE [LARGE SCALE GENOMIC DNA]</scope>
    <source>
        <strain evidence="3 4">ARSEF 2679</strain>
    </source>
</reference>